<keyword evidence="3" id="KW-0489">Methyltransferase</keyword>
<dbReference type="RefSeq" id="WP_101071981.1">
    <property type="nucleotide sequence ID" value="NZ_PISP01000001.1"/>
</dbReference>
<accession>A0A2N0VKL0</accession>
<evidence type="ECO:0000256" key="1">
    <source>
        <dbReference type="ARBA" id="ARBA00022763"/>
    </source>
</evidence>
<dbReference type="Pfam" id="PF01035">
    <property type="entry name" value="DNA_binding_1"/>
    <property type="match status" value="1"/>
</dbReference>
<dbReference type="CDD" id="cd06445">
    <property type="entry name" value="ATase"/>
    <property type="match status" value="1"/>
</dbReference>
<dbReference type="PANTHER" id="PTHR42942:SF1">
    <property type="entry name" value="ALKYLTRANSFERASE-LIKE PROTEIN 1"/>
    <property type="match status" value="1"/>
</dbReference>
<dbReference type="InterPro" id="IPR014048">
    <property type="entry name" value="MethylDNA_cys_MeTrfase_DNA-bd"/>
</dbReference>
<dbReference type="AlphaFoldDB" id="A0A2N0VKL0"/>
<dbReference type="GO" id="GO:0032259">
    <property type="term" value="P:methylation"/>
    <property type="evidence" value="ECO:0007669"/>
    <property type="project" value="UniProtKB-KW"/>
</dbReference>
<dbReference type="InterPro" id="IPR052520">
    <property type="entry name" value="ATL_DNA_repair"/>
</dbReference>
<dbReference type="InterPro" id="IPR036217">
    <property type="entry name" value="MethylDNA_cys_MeTrfase_DNAb"/>
</dbReference>
<gene>
    <name evidence="3" type="ORF">CWD77_04300</name>
</gene>
<organism evidence="3 4">
    <name type="scientific">Rhodohalobacter barkolensis</name>
    <dbReference type="NCBI Taxonomy" id="2053187"/>
    <lineage>
        <taxon>Bacteria</taxon>
        <taxon>Pseudomonadati</taxon>
        <taxon>Balneolota</taxon>
        <taxon>Balneolia</taxon>
        <taxon>Balneolales</taxon>
        <taxon>Balneolaceae</taxon>
        <taxon>Rhodohalobacter</taxon>
    </lineage>
</organism>
<evidence type="ECO:0000259" key="2">
    <source>
        <dbReference type="Pfam" id="PF01035"/>
    </source>
</evidence>
<proteinExistence type="predicted"/>
<keyword evidence="3" id="KW-0808">Transferase</keyword>
<dbReference type="InterPro" id="IPR036388">
    <property type="entry name" value="WH-like_DNA-bd_sf"/>
</dbReference>
<keyword evidence="1" id="KW-0227">DNA damage</keyword>
<comment type="caution">
    <text evidence="3">The sequence shown here is derived from an EMBL/GenBank/DDBJ whole genome shotgun (WGS) entry which is preliminary data.</text>
</comment>
<feature type="domain" description="Methylated-DNA-[protein]-cysteine S-methyltransferase DNA binding" evidence="2">
    <location>
        <begin position="5"/>
        <end position="89"/>
    </location>
</feature>
<dbReference type="EMBL" id="PISP01000001">
    <property type="protein sequence ID" value="PKD44691.1"/>
    <property type="molecule type" value="Genomic_DNA"/>
</dbReference>
<evidence type="ECO:0000313" key="4">
    <source>
        <dbReference type="Proteomes" id="UP000233398"/>
    </source>
</evidence>
<dbReference type="GO" id="GO:0006281">
    <property type="term" value="P:DNA repair"/>
    <property type="evidence" value="ECO:0007669"/>
    <property type="project" value="InterPro"/>
</dbReference>
<keyword evidence="4" id="KW-1185">Reference proteome</keyword>
<evidence type="ECO:0000313" key="3">
    <source>
        <dbReference type="EMBL" id="PKD44691.1"/>
    </source>
</evidence>
<dbReference type="SUPFAM" id="SSF46767">
    <property type="entry name" value="Methylated DNA-protein cysteine methyltransferase, C-terminal domain"/>
    <property type="match status" value="1"/>
</dbReference>
<dbReference type="Proteomes" id="UP000233398">
    <property type="component" value="Unassembled WGS sequence"/>
</dbReference>
<protein>
    <submittedName>
        <fullName evidence="3">6-O-methylguanine DNA methyltransferase</fullName>
    </submittedName>
</protein>
<name>A0A2N0VKL0_9BACT</name>
<dbReference type="PANTHER" id="PTHR42942">
    <property type="entry name" value="6-O-METHYLGUANINE DNA METHYLTRANSFERASE"/>
    <property type="match status" value="1"/>
</dbReference>
<dbReference type="GO" id="GO:0008168">
    <property type="term" value="F:methyltransferase activity"/>
    <property type="evidence" value="ECO:0007669"/>
    <property type="project" value="UniProtKB-KW"/>
</dbReference>
<dbReference type="Gene3D" id="1.10.10.10">
    <property type="entry name" value="Winged helix-like DNA-binding domain superfamily/Winged helix DNA-binding domain"/>
    <property type="match status" value="1"/>
</dbReference>
<sequence length="116" mass="12874">MAKNDFNEKVYKVVDHIPAGRVTSYGAIAGFIGVKSGARMVGYALNQLADQPTEAAVPAHRVVNRLGQLTGRAYFGGDAMRERLEQEGVTFSEDYTVDMEKHFWDPSIELNPEILK</sequence>
<dbReference type="OrthoDB" id="9132167at2"/>
<reference evidence="3 4" key="1">
    <citation type="submission" date="2017-11" db="EMBL/GenBank/DDBJ databases">
        <title>Rhodohalobacter 15182 sp. nov., isolated from a salt lake.</title>
        <authorList>
            <person name="Han S."/>
        </authorList>
    </citation>
    <scope>NUCLEOTIDE SEQUENCE [LARGE SCALE GENOMIC DNA]</scope>
    <source>
        <strain evidence="3 4">15182</strain>
    </source>
</reference>